<proteinExistence type="predicted"/>
<dbReference type="SUPFAM" id="SSF47090">
    <property type="entry name" value="PGBD-like"/>
    <property type="match status" value="1"/>
</dbReference>
<dbReference type="InterPro" id="IPR009045">
    <property type="entry name" value="Zn_M74/Hedgehog-like"/>
</dbReference>
<dbReference type="RefSeq" id="WP_345925298.1">
    <property type="nucleotide sequence ID" value="NZ_JBDIVF010000002.1"/>
</dbReference>
<reference evidence="3 4" key="1">
    <citation type="submission" date="2024-07" db="EMBL/GenBank/DDBJ databases">
        <title>Uliginosibacterium paludis KCTC:42655.</title>
        <authorList>
            <person name="Kim M.K."/>
        </authorList>
    </citation>
    <scope>NUCLEOTIDE SEQUENCE [LARGE SCALE GENOMIC DNA]</scope>
    <source>
        <strain evidence="3 4">KCTC 42655</strain>
    </source>
</reference>
<dbReference type="InterPro" id="IPR039561">
    <property type="entry name" value="Peptidase_M15C"/>
</dbReference>
<organism evidence="3 4">
    <name type="scientific">Uliginosibacterium paludis</name>
    <dbReference type="NCBI Taxonomy" id="1615952"/>
    <lineage>
        <taxon>Bacteria</taxon>
        <taxon>Pseudomonadati</taxon>
        <taxon>Pseudomonadota</taxon>
        <taxon>Betaproteobacteria</taxon>
        <taxon>Rhodocyclales</taxon>
        <taxon>Zoogloeaceae</taxon>
        <taxon>Uliginosibacterium</taxon>
    </lineage>
</organism>
<protein>
    <submittedName>
        <fullName evidence="3">M15 family metallopeptidase</fullName>
    </submittedName>
</protein>
<name>A0ABV2CNP7_9RHOO</name>
<gene>
    <name evidence="3" type="ORF">ABVT11_06845</name>
</gene>
<dbReference type="EMBL" id="JBEWLZ010000003">
    <property type="protein sequence ID" value="MET1489539.1"/>
    <property type="molecule type" value="Genomic_DNA"/>
</dbReference>
<keyword evidence="4" id="KW-1185">Reference proteome</keyword>
<evidence type="ECO:0000313" key="3">
    <source>
        <dbReference type="EMBL" id="MET1489539.1"/>
    </source>
</evidence>
<dbReference type="InterPro" id="IPR002477">
    <property type="entry name" value="Peptidoglycan-bd-like"/>
</dbReference>
<dbReference type="Proteomes" id="UP001548590">
    <property type="component" value="Unassembled WGS sequence"/>
</dbReference>
<evidence type="ECO:0000259" key="2">
    <source>
        <dbReference type="Pfam" id="PF13539"/>
    </source>
</evidence>
<accession>A0ABV2CNP7</accession>
<dbReference type="Gene3D" id="1.10.101.10">
    <property type="entry name" value="PGBD-like superfamily/PGBD"/>
    <property type="match status" value="1"/>
</dbReference>
<sequence length="287" mass="30631">MADTISASVGVGGRNQRADVETIQRLLGRRGFNPGRVDGRCGPKTARAILNFQAGFMSRPDGRIDTGGQSWRRLVSAPAMPAGGNASASRPAMAMPAAAPVPTGNARSDLLTLIPRPSGDLVNRGLVPVSPAFMKQKLGEPRRSYTAECQPMTNEKLKAQVVTASMGRFKVTGLRPAVESLQMALAQVQRELPEVHSALGTAGMLCCRLIRGSASAVSNHAWGTAIDFTLNGALDRRGDGRVQLGLSLMAPIMNQHGWYWGAAFRTEDAMHFEASQGLILRWASQLG</sequence>
<dbReference type="SUPFAM" id="SSF55166">
    <property type="entry name" value="Hedgehog/DD-peptidase"/>
    <property type="match status" value="1"/>
</dbReference>
<dbReference type="InterPro" id="IPR036365">
    <property type="entry name" value="PGBD-like_sf"/>
</dbReference>
<evidence type="ECO:0000313" key="4">
    <source>
        <dbReference type="Proteomes" id="UP001548590"/>
    </source>
</evidence>
<comment type="caution">
    <text evidence="3">The sequence shown here is derived from an EMBL/GenBank/DDBJ whole genome shotgun (WGS) entry which is preliminary data.</text>
</comment>
<evidence type="ECO:0000259" key="1">
    <source>
        <dbReference type="Pfam" id="PF01471"/>
    </source>
</evidence>
<dbReference type="Gene3D" id="3.30.1380.10">
    <property type="match status" value="1"/>
</dbReference>
<dbReference type="Pfam" id="PF13539">
    <property type="entry name" value="Peptidase_M15_4"/>
    <property type="match status" value="1"/>
</dbReference>
<dbReference type="InterPro" id="IPR036366">
    <property type="entry name" value="PGBDSf"/>
</dbReference>
<feature type="domain" description="Peptidoglycan binding-like" evidence="1">
    <location>
        <begin position="17"/>
        <end position="66"/>
    </location>
</feature>
<feature type="domain" description="Peptidase M15C" evidence="2">
    <location>
        <begin position="212"/>
        <end position="273"/>
    </location>
</feature>
<dbReference type="Pfam" id="PF01471">
    <property type="entry name" value="PG_binding_1"/>
    <property type="match status" value="1"/>
</dbReference>